<sequence>MHHSIGDHVVVEVQVRDYGFSAVQQEEIWRRWRDGESFNVMGRALGAPMHHVRRFLAQTGGVRQIQRRRSGRHLTHADREEISRGIAAAESARRIAGRLGRAPSTVSREIARNGGRNRYRATTADQEAYQRARRPKATRLASLPVLRALVEEKLALSWSPEQISGWLDHRFPGNPAMRISHEAIYLSLYDPRRRQAINRKLTQRLRTARPMRRPKKARRPSGRGIIRDMVSISERPAEVEDRAVPGHWEGDLVMGTRPSAIATLVERTSRYTALVALPDGIKAEQVTPHLTSRLLSIPVQMRRTLTWDRGREMAEHRAITMTTGTPIYLCKPRSPWQRGTNENTNRLLRQYLPKRADLRTFSQDDLDAIAAELNDRPRKVHGYRTPSEVYAELLKSGDALIP</sequence>
<protein>
    <submittedName>
        <fullName evidence="3">IS30 family transposase</fullName>
    </submittedName>
</protein>
<dbReference type="InterPro" id="IPR051917">
    <property type="entry name" value="Transposase-Integrase"/>
</dbReference>
<evidence type="ECO:0000259" key="2">
    <source>
        <dbReference type="PROSITE" id="PS50994"/>
    </source>
</evidence>
<reference evidence="3 4" key="1">
    <citation type="submission" date="2017-08" db="EMBL/GenBank/DDBJ databases">
        <title>The complete genome sequence of Nocardiopsis gilva YIM 90087.</title>
        <authorList>
            <person name="Yin M."/>
            <person name="Tang S."/>
        </authorList>
    </citation>
    <scope>NUCLEOTIDE SEQUENCE [LARGE SCALE GENOMIC DNA]</scope>
    <source>
        <strain evidence="3 4">YIM 90087</strain>
    </source>
</reference>
<dbReference type="InterPro" id="IPR036397">
    <property type="entry name" value="RNaseH_sf"/>
</dbReference>
<dbReference type="GO" id="GO:0005829">
    <property type="term" value="C:cytosol"/>
    <property type="evidence" value="ECO:0007669"/>
    <property type="project" value="TreeGrafter"/>
</dbReference>
<dbReference type="GO" id="GO:0015074">
    <property type="term" value="P:DNA integration"/>
    <property type="evidence" value="ECO:0007669"/>
    <property type="project" value="InterPro"/>
</dbReference>
<name>A0A223S787_9ACTN</name>
<keyword evidence="1" id="KW-0233">DNA recombination</keyword>
<dbReference type="Proteomes" id="UP000215005">
    <property type="component" value="Chromosome"/>
</dbReference>
<dbReference type="GO" id="GO:0004803">
    <property type="term" value="F:transposase activity"/>
    <property type="evidence" value="ECO:0007669"/>
    <property type="project" value="TreeGrafter"/>
</dbReference>
<keyword evidence="4" id="KW-1185">Reference proteome</keyword>
<dbReference type="InterPro" id="IPR053392">
    <property type="entry name" value="Transposase_IS30-like"/>
</dbReference>
<dbReference type="GO" id="GO:0032196">
    <property type="term" value="P:transposition"/>
    <property type="evidence" value="ECO:0007669"/>
    <property type="project" value="TreeGrafter"/>
</dbReference>
<dbReference type="Pfam" id="PF13936">
    <property type="entry name" value="HTH_38"/>
    <property type="match status" value="1"/>
</dbReference>
<dbReference type="SUPFAM" id="SSF53098">
    <property type="entry name" value="Ribonuclease H-like"/>
    <property type="match status" value="1"/>
</dbReference>
<dbReference type="PANTHER" id="PTHR10948">
    <property type="entry name" value="TRANSPOSASE"/>
    <property type="match status" value="1"/>
</dbReference>
<dbReference type="GO" id="GO:0003676">
    <property type="term" value="F:nucleic acid binding"/>
    <property type="evidence" value="ECO:0007669"/>
    <property type="project" value="InterPro"/>
</dbReference>
<dbReference type="PANTHER" id="PTHR10948:SF23">
    <property type="entry name" value="TRANSPOSASE INSI FOR INSERTION SEQUENCE ELEMENT IS30A-RELATED"/>
    <property type="match status" value="1"/>
</dbReference>
<gene>
    <name evidence="3" type="ORF">CDO52_15270</name>
</gene>
<dbReference type="GO" id="GO:0006310">
    <property type="term" value="P:DNA recombination"/>
    <property type="evidence" value="ECO:0007669"/>
    <property type="project" value="UniProtKB-KW"/>
</dbReference>
<dbReference type="Pfam" id="PF00665">
    <property type="entry name" value="rve"/>
    <property type="match status" value="1"/>
</dbReference>
<dbReference type="Gene3D" id="3.30.420.10">
    <property type="entry name" value="Ribonuclease H-like superfamily/Ribonuclease H"/>
    <property type="match status" value="1"/>
</dbReference>
<dbReference type="PROSITE" id="PS50994">
    <property type="entry name" value="INTEGRASE"/>
    <property type="match status" value="1"/>
</dbReference>
<dbReference type="KEGG" id="ngv:CDO52_15270"/>
<evidence type="ECO:0000313" key="4">
    <source>
        <dbReference type="Proteomes" id="UP000215005"/>
    </source>
</evidence>
<dbReference type="InterPro" id="IPR001584">
    <property type="entry name" value="Integrase_cat-core"/>
</dbReference>
<proteinExistence type="predicted"/>
<dbReference type="InterPro" id="IPR012337">
    <property type="entry name" value="RNaseH-like_sf"/>
</dbReference>
<dbReference type="NCBIfam" id="NF033563">
    <property type="entry name" value="transpos_IS30"/>
    <property type="match status" value="1"/>
</dbReference>
<evidence type="ECO:0000256" key="1">
    <source>
        <dbReference type="ARBA" id="ARBA00023172"/>
    </source>
</evidence>
<feature type="domain" description="Integrase catalytic" evidence="2">
    <location>
        <begin position="232"/>
        <end position="394"/>
    </location>
</feature>
<accession>A0A223S787</accession>
<evidence type="ECO:0000313" key="3">
    <source>
        <dbReference type="EMBL" id="ASU83963.1"/>
    </source>
</evidence>
<dbReference type="AlphaFoldDB" id="A0A223S787"/>
<organism evidence="3 4">
    <name type="scientific">Nocardiopsis gilva YIM 90087</name>
    <dbReference type="NCBI Taxonomy" id="1235441"/>
    <lineage>
        <taxon>Bacteria</taxon>
        <taxon>Bacillati</taxon>
        <taxon>Actinomycetota</taxon>
        <taxon>Actinomycetes</taxon>
        <taxon>Streptosporangiales</taxon>
        <taxon>Nocardiopsidaceae</taxon>
        <taxon>Nocardiopsis</taxon>
    </lineage>
</organism>
<dbReference type="EMBL" id="CP022753">
    <property type="protein sequence ID" value="ASU83963.1"/>
    <property type="molecule type" value="Genomic_DNA"/>
</dbReference>
<dbReference type="InterPro" id="IPR025246">
    <property type="entry name" value="IS30-like_HTH"/>
</dbReference>